<keyword evidence="5" id="KW-0808">Transferase</keyword>
<dbReference type="Gene3D" id="1.10.287.130">
    <property type="match status" value="1"/>
</dbReference>
<dbReference type="EMBL" id="BMDW01000005">
    <property type="protein sequence ID" value="GGA43105.1"/>
    <property type="molecule type" value="Genomic_DNA"/>
</dbReference>
<dbReference type="InterPro" id="IPR003661">
    <property type="entry name" value="HisK_dim/P_dom"/>
</dbReference>
<dbReference type="EC" id="2.7.13.3" evidence="3"/>
<comment type="caution">
    <text evidence="12">The sequence shown here is derived from an EMBL/GenBank/DDBJ whole genome shotgun (WGS) entry which is preliminary data.</text>
</comment>
<feature type="transmembrane region" description="Helical" evidence="10">
    <location>
        <begin position="192"/>
        <end position="214"/>
    </location>
</feature>
<evidence type="ECO:0000256" key="7">
    <source>
        <dbReference type="ARBA" id="ARBA00022777"/>
    </source>
</evidence>
<organism evidence="12 13">
    <name type="scientific">Sphingomonas psychrolutea</name>
    <dbReference type="NCBI Taxonomy" id="1259676"/>
    <lineage>
        <taxon>Bacteria</taxon>
        <taxon>Pseudomonadati</taxon>
        <taxon>Pseudomonadota</taxon>
        <taxon>Alphaproteobacteria</taxon>
        <taxon>Sphingomonadales</taxon>
        <taxon>Sphingomonadaceae</taxon>
        <taxon>Sphingomonas</taxon>
    </lineage>
</organism>
<dbReference type="CDD" id="cd06225">
    <property type="entry name" value="HAMP"/>
    <property type="match status" value="1"/>
</dbReference>
<evidence type="ECO:0000259" key="11">
    <source>
        <dbReference type="PROSITE" id="PS50885"/>
    </source>
</evidence>
<evidence type="ECO:0000256" key="6">
    <source>
        <dbReference type="ARBA" id="ARBA00022741"/>
    </source>
</evidence>
<evidence type="ECO:0000256" key="4">
    <source>
        <dbReference type="ARBA" id="ARBA00022475"/>
    </source>
</evidence>
<dbReference type="Pfam" id="PF00512">
    <property type="entry name" value="HisKA"/>
    <property type="match status" value="1"/>
</dbReference>
<protein>
    <recommendedName>
        <fullName evidence="3">histidine kinase</fullName>
        <ecNumber evidence="3">2.7.13.3</ecNumber>
    </recommendedName>
</protein>
<proteinExistence type="predicted"/>
<sequence>MRIRLFHQLFILITASVLVAVLSMAAVMALNLQRGFDGYLAARDTEELERFVDLAGRKIAASGGAPALQSGRVTLGGLLGDFAAVQGRPPRPGRPPPGMGPPPGPDGRALPPPRRGPDGRLPPPPEEFGARLILFDAAHRVIAGPPGAATFPADRGATRPIRIAGTTVALAQLIPRAPIPGGVEARFLTSQYYGALWLAALLTALGALAAWGLARLGARRLGRLKIATDAIAGGDFTYRLPSHGKDEVDDVARNVNRMAESLARLDTARRRWLAEVSHELRTPLSAIRGELDALEDGLRPLDPRGFTLPRDDRSVGSAMSFHPGRCCRDLCEDDRAIWLAGQGGGDCPDL</sequence>
<feature type="region of interest" description="Disordered" evidence="9">
    <location>
        <begin position="84"/>
        <end position="125"/>
    </location>
</feature>
<evidence type="ECO:0000256" key="5">
    <source>
        <dbReference type="ARBA" id="ARBA00022679"/>
    </source>
</evidence>
<dbReference type="PANTHER" id="PTHR44936">
    <property type="entry name" value="SENSOR PROTEIN CREC"/>
    <property type="match status" value="1"/>
</dbReference>
<keyword evidence="10" id="KW-0472">Membrane</keyword>
<evidence type="ECO:0000313" key="13">
    <source>
        <dbReference type="Proteomes" id="UP000618591"/>
    </source>
</evidence>
<accession>A0ABQ1GGF4</accession>
<dbReference type="SUPFAM" id="SSF158472">
    <property type="entry name" value="HAMP domain-like"/>
    <property type="match status" value="1"/>
</dbReference>
<dbReference type="PANTHER" id="PTHR44936:SF10">
    <property type="entry name" value="SENSOR PROTEIN RSTB"/>
    <property type="match status" value="1"/>
</dbReference>
<feature type="domain" description="HAMP" evidence="11">
    <location>
        <begin position="215"/>
        <end position="267"/>
    </location>
</feature>
<dbReference type="Pfam" id="PF00672">
    <property type="entry name" value="HAMP"/>
    <property type="match status" value="1"/>
</dbReference>
<dbReference type="InterPro" id="IPR036097">
    <property type="entry name" value="HisK_dim/P_sf"/>
</dbReference>
<evidence type="ECO:0000256" key="8">
    <source>
        <dbReference type="ARBA" id="ARBA00022840"/>
    </source>
</evidence>
<evidence type="ECO:0000313" key="12">
    <source>
        <dbReference type="EMBL" id="GGA43105.1"/>
    </source>
</evidence>
<feature type="compositionally biased region" description="Pro residues" evidence="9">
    <location>
        <begin position="89"/>
        <end position="125"/>
    </location>
</feature>
<dbReference type="RefSeq" id="WP_188445937.1">
    <property type="nucleotide sequence ID" value="NZ_BMDW01000005.1"/>
</dbReference>
<dbReference type="InterPro" id="IPR050980">
    <property type="entry name" value="2C_sensor_his_kinase"/>
</dbReference>
<dbReference type="InterPro" id="IPR003660">
    <property type="entry name" value="HAMP_dom"/>
</dbReference>
<keyword evidence="13" id="KW-1185">Reference proteome</keyword>
<evidence type="ECO:0000256" key="2">
    <source>
        <dbReference type="ARBA" id="ARBA00004651"/>
    </source>
</evidence>
<keyword evidence="8" id="KW-0067">ATP-binding</keyword>
<name>A0ABQ1GGF4_9SPHN</name>
<reference evidence="13" key="1">
    <citation type="journal article" date="2019" name="Int. J. Syst. Evol. Microbiol.">
        <title>The Global Catalogue of Microorganisms (GCM) 10K type strain sequencing project: providing services to taxonomists for standard genome sequencing and annotation.</title>
        <authorList>
            <consortium name="The Broad Institute Genomics Platform"/>
            <consortium name="The Broad Institute Genome Sequencing Center for Infectious Disease"/>
            <person name="Wu L."/>
            <person name="Ma J."/>
        </authorList>
    </citation>
    <scope>NUCLEOTIDE SEQUENCE [LARGE SCALE GENOMIC DNA]</scope>
    <source>
        <strain evidence="13">CGMCC 1.10106</strain>
    </source>
</reference>
<evidence type="ECO:0000256" key="10">
    <source>
        <dbReference type="SAM" id="Phobius"/>
    </source>
</evidence>
<dbReference type="SMART" id="SM00304">
    <property type="entry name" value="HAMP"/>
    <property type="match status" value="1"/>
</dbReference>
<comment type="catalytic activity">
    <reaction evidence="1">
        <text>ATP + protein L-histidine = ADP + protein N-phospho-L-histidine.</text>
        <dbReference type="EC" id="2.7.13.3"/>
    </reaction>
</comment>
<keyword evidence="6" id="KW-0547">Nucleotide-binding</keyword>
<keyword evidence="4" id="KW-1003">Cell membrane</keyword>
<comment type="subcellular location">
    <subcellularLocation>
        <location evidence="2">Cell membrane</location>
        <topology evidence="2">Multi-pass membrane protein</topology>
    </subcellularLocation>
</comment>
<evidence type="ECO:0000256" key="1">
    <source>
        <dbReference type="ARBA" id="ARBA00000085"/>
    </source>
</evidence>
<evidence type="ECO:0000256" key="9">
    <source>
        <dbReference type="SAM" id="MobiDB-lite"/>
    </source>
</evidence>
<keyword evidence="10" id="KW-0812">Transmembrane</keyword>
<dbReference type="SUPFAM" id="SSF47384">
    <property type="entry name" value="Homodimeric domain of signal transducing histidine kinase"/>
    <property type="match status" value="1"/>
</dbReference>
<gene>
    <name evidence="12" type="ORF">GCM10011395_11730</name>
</gene>
<dbReference type="Proteomes" id="UP000618591">
    <property type="component" value="Unassembled WGS sequence"/>
</dbReference>
<dbReference type="CDD" id="cd00082">
    <property type="entry name" value="HisKA"/>
    <property type="match status" value="1"/>
</dbReference>
<dbReference type="PROSITE" id="PS50885">
    <property type="entry name" value="HAMP"/>
    <property type="match status" value="1"/>
</dbReference>
<evidence type="ECO:0000256" key="3">
    <source>
        <dbReference type="ARBA" id="ARBA00012438"/>
    </source>
</evidence>
<keyword evidence="10" id="KW-1133">Transmembrane helix</keyword>
<dbReference type="Gene3D" id="6.10.340.10">
    <property type="match status" value="1"/>
</dbReference>
<keyword evidence="7" id="KW-0418">Kinase</keyword>